<geneLocation type="plasmid" evidence="3 4">
    <name>pBN4</name>
</geneLocation>
<feature type="chain" id="PRO_5012806374" description="Type IV secretion system protein DotC" evidence="2">
    <location>
        <begin position="20"/>
        <end position="341"/>
    </location>
</feature>
<proteinExistence type="predicted"/>
<feature type="compositionally biased region" description="Low complexity" evidence="1">
    <location>
        <begin position="27"/>
        <end position="64"/>
    </location>
</feature>
<protein>
    <recommendedName>
        <fullName evidence="5">Type IV secretion system protein DotC</fullName>
    </recommendedName>
</protein>
<keyword evidence="3" id="KW-0614">Plasmid</keyword>
<keyword evidence="2" id="KW-0732">Signal</keyword>
<keyword evidence="4" id="KW-1185">Reference proteome</keyword>
<dbReference type="InterPro" id="IPR031618">
    <property type="entry name" value="T4SS_TraI"/>
</dbReference>
<evidence type="ECO:0000313" key="3">
    <source>
        <dbReference type="EMBL" id="ASW04379.1"/>
    </source>
</evidence>
<dbReference type="Proteomes" id="UP000215158">
    <property type="component" value="Plasmid pBN4"/>
</dbReference>
<evidence type="ECO:0000256" key="1">
    <source>
        <dbReference type="SAM" id="MobiDB-lite"/>
    </source>
</evidence>
<feature type="signal peptide" evidence="2">
    <location>
        <begin position="1"/>
        <end position="19"/>
    </location>
</feature>
<feature type="compositionally biased region" description="Polar residues" evidence="1">
    <location>
        <begin position="290"/>
        <end position="304"/>
    </location>
</feature>
<dbReference type="AlphaFoldDB" id="A0A248VZB3"/>
<feature type="region of interest" description="Disordered" evidence="1">
    <location>
        <begin position="27"/>
        <end position="83"/>
    </location>
</feature>
<organism evidence="3 4">
    <name type="scientific">Paraburkholderia aromaticivorans</name>
    <dbReference type="NCBI Taxonomy" id="2026199"/>
    <lineage>
        <taxon>Bacteria</taxon>
        <taxon>Pseudomonadati</taxon>
        <taxon>Pseudomonadota</taxon>
        <taxon>Betaproteobacteria</taxon>
        <taxon>Burkholderiales</taxon>
        <taxon>Burkholderiaceae</taxon>
        <taxon>Paraburkholderia</taxon>
    </lineage>
</organism>
<sequence>MKRFVVAAIPLLVASMAHAAETQAPAAASAQQAQTPATASSASAPVAQAPAAPAPEAQASTPAPEDQPVTLDSLLNPPSKATTGLTDLRMQMLTEAGKTVGFRGGMAARARVLRDALNARAENLDTIFQFSPLINRNGTIPPVIVEARELSSFSPDQIRTANRVYKIEKEERFVSVPPTWRDYLFVGLPMKGGVDLPTFDTRPQNGNEEAVWRDAVKNGWSAGEQQADAILAANFNRLTRDYTGMVRYSTLVQEGMISTTRVAESRQTVTGDGRQLMLGDTLRRVTSKATFETNPNKWSPTVNRGEQPAPKVAPVPQSGTAPAAKPPATQIEGRPLGDDEK</sequence>
<evidence type="ECO:0000313" key="4">
    <source>
        <dbReference type="Proteomes" id="UP000215158"/>
    </source>
</evidence>
<dbReference type="Pfam" id="PF16932">
    <property type="entry name" value="T4SS_TraI"/>
    <property type="match status" value="1"/>
</dbReference>
<evidence type="ECO:0008006" key="5">
    <source>
        <dbReference type="Google" id="ProtNLM"/>
    </source>
</evidence>
<dbReference type="EMBL" id="CP022994">
    <property type="protein sequence ID" value="ASW04379.1"/>
    <property type="molecule type" value="Genomic_DNA"/>
</dbReference>
<evidence type="ECO:0000256" key="2">
    <source>
        <dbReference type="SAM" id="SignalP"/>
    </source>
</evidence>
<feature type="region of interest" description="Disordered" evidence="1">
    <location>
        <begin position="290"/>
        <end position="341"/>
    </location>
</feature>
<dbReference type="OrthoDB" id="7992122at2"/>
<dbReference type="KEGG" id="parb:CJU94_40285"/>
<name>A0A248VZB3_9BURK</name>
<gene>
    <name evidence="3" type="ORF">CJU94_40285</name>
</gene>
<accession>A0A248VZB3</accession>
<reference evidence="3 4" key="1">
    <citation type="submission" date="2017-08" db="EMBL/GenBank/DDBJ databases">
        <title>Identification and genetic characteristics of simultaneous BTEX- and naphthalene-degrading Paraburkholderia sp. BN5 isolated from petroleum-contaminated soil.</title>
        <authorList>
            <person name="Lee Y."/>
            <person name="Jeon C.O."/>
        </authorList>
    </citation>
    <scope>NUCLEOTIDE SEQUENCE [LARGE SCALE GENOMIC DNA]</scope>
    <source>
        <strain evidence="3 4">BN5</strain>
        <plasmid evidence="3 4">pBN4</plasmid>
    </source>
</reference>